<evidence type="ECO:0000256" key="4">
    <source>
        <dbReference type="ARBA" id="ARBA00022660"/>
    </source>
</evidence>
<evidence type="ECO:0000259" key="12">
    <source>
        <dbReference type="Pfam" id="PF02320"/>
    </source>
</evidence>
<keyword evidence="5" id="KW-0999">Mitochondrion inner membrane</keyword>
<evidence type="ECO:0000256" key="3">
    <source>
        <dbReference type="ARBA" id="ARBA00022448"/>
    </source>
</evidence>
<keyword evidence="6" id="KW-0249">Electron transport</keyword>
<dbReference type="OrthoDB" id="405848at2759"/>
<evidence type="ECO:0000313" key="13">
    <source>
        <dbReference type="EMBL" id="URE02985.1"/>
    </source>
</evidence>
<keyword evidence="4" id="KW-0679">Respiratory chain</keyword>
<accession>A0A9E7FW17</accession>
<dbReference type="EMBL" id="CP097507">
    <property type="protein sequence ID" value="URE02985.1"/>
    <property type="molecule type" value="Genomic_DNA"/>
</dbReference>
<dbReference type="GO" id="GO:0006122">
    <property type="term" value="P:mitochondrial electron transport, ubiquinol to cytochrome c"/>
    <property type="evidence" value="ECO:0007669"/>
    <property type="project" value="InterPro"/>
</dbReference>
<keyword evidence="3" id="KW-0813">Transport</keyword>
<dbReference type="AlphaFoldDB" id="A0A9E7FW17"/>
<dbReference type="InterPro" id="IPR023184">
    <property type="entry name" value="Ubol_cytC_Rdtase_hinge_dom"/>
</dbReference>
<protein>
    <recommendedName>
        <fullName evidence="11">Complex III subunit VI</fullName>
    </recommendedName>
    <alternativeName>
        <fullName evidence="10">Mitochondrial hinge protein</fullName>
    </alternativeName>
</protein>
<sequence>MYPVAPVTHATRLAPPDPAAATLRWSSISGFLLLQALKLKLKLDMEASSSPNFSLLSPPPPPPPPISCSATAAARYPARFKQGDLFDFQISGNFLVPHLIHQVLQTIMADEEPVDPKQYLEETCKPKCVRPLRAYQLCVERIKEDETGHKHCTGQYFDYWKCVDNCVALKLFVKLK</sequence>
<comment type="subcellular location">
    <subcellularLocation>
        <location evidence="1">Mitochondrion inner membrane</location>
        <topology evidence="1">Peripheral membrane protein</topology>
        <orientation evidence="1">Intermembrane side</orientation>
    </subcellularLocation>
</comment>
<evidence type="ECO:0000256" key="7">
    <source>
        <dbReference type="ARBA" id="ARBA00023128"/>
    </source>
</evidence>
<evidence type="ECO:0000256" key="6">
    <source>
        <dbReference type="ARBA" id="ARBA00022982"/>
    </source>
</evidence>
<comment type="similarity">
    <text evidence="2">Belongs to the UQCRH/QCR6 family.</text>
</comment>
<keyword evidence="7" id="KW-0496">Mitochondrion</keyword>
<evidence type="ECO:0000313" key="14">
    <source>
        <dbReference type="Proteomes" id="UP001055439"/>
    </source>
</evidence>
<dbReference type="InterPro" id="IPR003422">
    <property type="entry name" value="Cyt_b-c1_6"/>
</dbReference>
<reference evidence="13" key="1">
    <citation type="submission" date="2022-05" db="EMBL/GenBank/DDBJ databases">
        <title>The Musa troglodytarum L. genome provides insights into the mechanism of non-climacteric behaviour and enrichment of carotenoids.</title>
        <authorList>
            <person name="Wang J."/>
        </authorList>
    </citation>
    <scope>NUCLEOTIDE SEQUENCE</scope>
    <source>
        <tissue evidence="13">Leaf</tissue>
    </source>
</reference>
<keyword evidence="8" id="KW-0472">Membrane</keyword>
<dbReference type="Proteomes" id="UP001055439">
    <property type="component" value="Chromosome 5"/>
</dbReference>
<dbReference type="FunFam" id="1.10.287.20:FF:000001">
    <property type="entry name" value="Cytochrome b-c1 complex subunit 6"/>
    <property type="match status" value="1"/>
</dbReference>
<dbReference type="Gene3D" id="1.10.287.20">
    <property type="entry name" value="Ubiquinol-cytochrome C reductase hinge domain"/>
    <property type="match status" value="1"/>
</dbReference>
<dbReference type="InterPro" id="IPR036811">
    <property type="entry name" value="Ubol_cytC_Rdtase_hinge_dom_sf"/>
</dbReference>
<evidence type="ECO:0000256" key="8">
    <source>
        <dbReference type="ARBA" id="ARBA00023136"/>
    </source>
</evidence>
<evidence type="ECO:0000256" key="9">
    <source>
        <dbReference type="ARBA" id="ARBA00023157"/>
    </source>
</evidence>
<gene>
    <name evidence="13" type="ORF">MUK42_22639</name>
</gene>
<organism evidence="13 14">
    <name type="scientific">Musa troglodytarum</name>
    <name type="common">fe'i banana</name>
    <dbReference type="NCBI Taxonomy" id="320322"/>
    <lineage>
        <taxon>Eukaryota</taxon>
        <taxon>Viridiplantae</taxon>
        <taxon>Streptophyta</taxon>
        <taxon>Embryophyta</taxon>
        <taxon>Tracheophyta</taxon>
        <taxon>Spermatophyta</taxon>
        <taxon>Magnoliopsida</taxon>
        <taxon>Liliopsida</taxon>
        <taxon>Zingiberales</taxon>
        <taxon>Musaceae</taxon>
        <taxon>Musa</taxon>
    </lineage>
</organism>
<proteinExistence type="inferred from homology"/>
<evidence type="ECO:0000256" key="5">
    <source>
        <dbReference type="ARBA" id="ARBA00022792"/>
    </source>
</evidence>
<evidence type="ECO:0000256" key="2">
    <source>
        <dbReference type="ARBA" id="ARBA00006498"/>
    </source>
</evidence>
<feature type="domain" description="Ubiquinol-cytochrome C reductase hinge" evidence="12">
    <location>
        <begin position="115"/>
        <end position="176"/>
    </location>
</feature>
<evidence type="ECO:0000256" key="10">
    <source>
        <dbReference type="ARBA" id="ARBA00044364"/>
    </source>
</evidence>
<dbReference type="Pfam" id="PF02320">
    <property type="entry name" value="UCR_hinge"/>
    <property type="match status" value="1"/>
</dbReference>
<dbReference type="GO" id="GO:0005743">
    <property type="term" value="C:mitochondrial inner membrane"/>
    <property type="evidence" value="ECO:0007669"/>
    <property type="project" value="UniProtKB-SubCell"/>
</dbReference>
<dbReference type="PANTHER" id="PTHR15336">
    <property type="entry name" value="UBIQUINOL-CYTOCHROME C REDUCTASE COMPLEX 7.8 KDA PROTEIN"/>
    <property type="match status" value="1"/>
</dbReference>
<keyword evidence="9" id="KW-1015">Disulfide bond</keyword>
<evidence type="ECO:0000256" key="1">
    <source>
        <dbReference type="ARBA" id="ARBA00004137"/>
    </source>
</evidence>
<keyword evidence="14" id="KW-1185">Reference proteome</keyword>
<dbReference type="PANTHER" id="PTHR15336:SF0">
    <property type="entry name" value="CYTOCHROME B-C1 COMPLEX SUBUNIT 6, MITOCHONDRIAL"/>
    <property type="match status" value="1"/>
</dbReference>
<evidence type="ECO:0000256" key="11">
    <source>
        <dbReference type="ARBA" id="ARBA00076110"/>
    </source>
</evidence>
<name>A0A9E7FW17_9LILI</name>
<dbReference type="SUPFAM" id="SSF81531">
    <property type="entry name" value="Non-heme 11 kDa protein of cytochrome bc1 complex (Ubiquinol-cytochrome c reductase)"/>
    <property type="match status" value="1"/>
</dbReference>